<reference evidence="1 2" key="1">
    <citation type="submission" date="2020-12" db="EMBL/GenBank/DDBJ databases">
        <title>Concerted genomic and epigenomic changes stabilize Arabidopsis allopolyploids.</title>
        <authorList>
            <person name="Chen Z."/>
        </authorList>
    </citation>
    <scope>NUCLEOTIDE SEQUENCE [LARGE SCALE GENOMIC DNA]</scope>
    <source>
        <strain evidence="1">As9502</strain>
        <tissue evidence="1">Leaf</tissue>
    </source>
</reference>
<name>A0A8T1Z6W8_ARASU</name>
<organism evidence="1 2">
    <name type="scientific">Arabidopsis suecica</name>
    <name type="common">Swedish thale-cress</name>
    <name type="synonym">Cardaminopsis suecica</name>
    <dbReference type="NCBI Taxonomy" id="45249"/>
    <lineage>
        <taxon>Eukaryota</taxon>
        <taxon>Viridiplantae</taxon>
        <taxon>Streptophyta</taxon>
        <taxon>Embryophyta</taxon>
        <taxon>Tracheophyta</taxon>
        <taxon>Spermatophyta</taxon>
        <taxon>Magnoliopsida</taxon>
        <taxon>eudicotyledons</taxon>
        <taxon>Gunneridae</taxon>
        <taxon>Pentapetalae</taxon>
        <taxon>rosids</taxon>
        <taxon>malvids</taxon>
        <taxon>Brassicales</taxon>
        <taxon>Brassicaceae</taxon>
        <taxon>Camelineae</taxon>
        <taxon>Arabidopsis</taxon>
    </lineage>
</organism>
<accession>A0A8T1Z6W8</accession>
<proteinExistence type="predicted"/>
<keyword evidence="2" id="KW-1185">Reference proteome</keyword>
<evidence type="ECO:0000313" key="2">
    <source>
        <dbReference type="Proteomes" id="UP000694251"/>
    </source>
</evidence>
<dbReference type="Proteomes" id="UP000694251">
    <property type="component" value="Chromosome 11"/>
</dbReference>
<evidence type="ECO:0000313" key="1">
    <source>
        <dbReference type="EMBL" id="KAG7554676.1"/>
    </source>
</evidence>
<dbReference type="AlphaFoldDB" id="A0A8T1Z6W8"/>
<comment type="caution">
    <text evidence="1">The sequence shown here is derived from an EMBL/GenBank/DDBJ whole genome shotgun (WGS) entry which is preliminary data.</text>
</comment>
<gene>
    <name evidence="1" type="ORF">ISN44_As11g008940</name>
</gene>
<sequence>MVSKVVHLRTAKVQSSFYTETTPRVHPSEVPHK</sequence>
<dbReference type="EMBL" id="JAEFBJ010000011">
    <property type="protein sequence ID" value="KAG7554676.1"/>
    <property type="molecule type" value="Genomic_DNA"/>
</dbReference>
<protein>
    <submittedName>
        <fullName evidence="1">Uncharacterized protein</fullName>
    </submittedName>
</protein>
<feature type="non-terminal residue" evidence="1">
    <location>
        <position position="33"/>
    </location>
</feature>